<dbReference type="Proteomes" id="UP000235965">
    <property type="component" value="Unassembled WGS sequence"/>
</dbReference>
<gene>
    <name evidence="1" type="ORF">B7P43_G14968</name>
</gene>
<proteinExistence type="predicted"/>
<keyword evidence="2" id="KW-1185">Reference proteome</keyword>
<evidence type="ECO:0000313" key="2">
    <source>
        <dbReference type="Proteomes" id="UP000235965"/>
    </source>
</evidence>
<dbReference type="InParanoid" id="A0A2J7RS83"/>
<dbReference type="AlphaFoldDB" id="A0A2J7RS83"/>
<protein>
    <submittedName>
        <fullName evidence="1">Uncharacterized protein</fullName>
    </submittedName>
</protein>
<reference evidence="1 2" key="1">
    <citation type="submission" date="2017-12" db="EMBL/GenBank/DDBJ databases">
        <title>Hemimetabolous genomes reveal molecular basis of termite eusociality.</title>
        <authorList>
            <person name="Harrison M.C."/>
            <person name="Jongepier E."/>
            <person name="Robertson H.M."/>
            <person name="Arning N."/>
            <person name="Bitard-Feildel T."/>
            <person name="Chao H."/>
            <person name="Childers C.P."/>
            <person name="Dinh H."/>
            <person name="Doddapaneni H."/>
            <person name="Dugan S."/>
            <person name="Gowin J."/>
            <person name="Greiner C."/>
            <person name="Han Y."/>
            <person name="Hu H."/>
            <person name="Hughes D.S.T."/>
            <person name="Huylmans A.-K."/>
            <person name="Kemena C."/>
            <person name="Kremer L.P.M."/>
            <person name="Lee S.L."/>
            <person name="Lopez-Ezquerra A."/>
            <person name="Mallet L."/>
            <person name="Monroy-Kuhn J.M."/>
            <person name="Moser A."/>
            <person name="Murali S.C."/>
            <person name="Muzny D.M."/>
            <person name="Otani S."/>
            <person name="Piulachs M.-D."/>
            <person name="Poelchau M."/>
            <person name="Qu J."/>
            <person name="Schaub F."/>
            <person name="Wada-Katsumata A."/>
            <person name="Worley K.C."/>
            <person name="Xie Q."/>
            <person name="Ylla G."/>
            <person name="Poulsen M."/>
            <person name="Gibbs R.A."/>
            <person name="Schal C."/>
            <person name="Richards S."/>
            <person name="Belles X."/>
            <person name="Korb J."/>
            <person name="Bornberg-Bauer E."/>
        </authorList>
    </citation>
    <scope>NUCLEOTIDE SEQUENCE [LARGE SCALE GENOMIC DNA]</scope>
    <source>
        <tissue evidence="1">Whole body</tissue>
    </source>
</reference>
<name>A0A2J7RS83_9NEOP</name>
<sequence>MMKNKKSFENKSDDVQEEIKDEVIPEICKLNHIQSEKEIMRNQKFTNKR</sequence>
<accession>A0A2J7RS83</accession>
<organism evidence="1 2">
    <name type="scientific">Cryptotermes secundus</name>
    <dbReference type="NCBI Taxonomy" id="105785"/>
    <lineage>
        <taxon>Eukaryota</taxon>
        <taxon>Metazoa</taxon>
        <taxon>Ecdysozoa</taxon>
        <taxon>Arthropoda</taxon>
        <taxon>Hexapoda</taxon>
        <taxon>Insecta</taxon>
        <taxon>Pterygota</taxon>
        <taxon>Neoptera</taxon>
        <taxon>Polyneoptera</taxon>
        <taxon>Dictyoptera</taxon>
        <taxon>Blattodea</taxon>
        <taxon>Blattoidea</taxon>
        <taxon>Termitoidae</taxon>
        <taxon>Kalotermitidae</taxon>
        <taxon>Cryptotermitinae</taxon>
        <taxon>Cryptotermes</taxon>
    </lineage>
</organism>
<dbReference type="EMBL" id="NEVH01000272">
    <property type="protein sequence ID" value="PNF43688.1"/>
    <property type="molecule type" value="Genomic_DNA"/>
</dbReference>
<comment type="caution">
    <text evidence="1">The sequence shown here is derived from an EMBL/GenBank/DDBJ whole genome shotgun (WGS) entry which is preliminary data.</text>
</comment>
<evidence type="ECO:0000313" key="1">
    <source>
        <dbReference type="EMBL" id="PNF43688.1"/>
    </source>
</evidence>